<keyword evidence="3" id="KW-1185">Reference proteome</keyword>
<comment type="caution">
    <text evidence="2">The sequence shown here is derived from an EMBL/GenBank/DDBJ whole genome shotgun (WGS) entry which is preliminary data.</text>
</comment>
<reference evidence="2 3" key="1">
    <citation type="submission" date="2021-06" db="EMBL/GenBank/DDBJ databases">
        <title>Caerostris extrusa draft genome.</title>
        <authorList>
            <person name="Kono N."/>
            <person name="Arakawa K."/>
        </authorList>
    </citation>
    <scope>NUCLEOTIDE SEQUENCE [LARGE SCALE GENOMIC DNA]</scope>
</reference>
<protein>
    <submittedName>
        <fullName evidence="2">Uncharacterized protein</fullName>
    </submittedName>
</protein>
<feature type="compositionally biased region" description="Basic residues" evidence="1">
    <location>
        <begin position="48"/>
        <end position="57"/>
    </location>
</feature>
<name>A0AAV4QYL4_CAEEX</name>
<sequence>MVEEDKAVTSVDFAEDDSVQPLSGGGDARNQVLFPPFRSAVPIEGPNGHHKSRRPFWGRRGPVGSTSGAVIYSVCEMHMQSGMAFLCNR</sequence>
<gene>
    <name evidence="2" type="ORF">CEXT_83891</name>
</gene>
<organism evidence="2 3">
    <name type="scientific">Caerostris extrusa</name>
    <name type="common">Bark spider</name>
    <name type="synonym">Caerostris bankana</name>
    <dbReference type="NCBI Taxonomy" id="172846"/>
    <lineage>
        <taxon>Eukaryota</taxon>
        <taxon>Metazoa</taxon>
        <taxon>Ecdysozoa</taxon>
        <taxon>Arthropoda</taxon>
        <taxon>Chelicerata</taxon>
        <taxon>Arachnida</taxon>
        <taxon>Araneae</taxon>
        <taxon>Araneomorphae</taxon>
        <taxon>Entelegynae</taxon>
        <taxon>Araneoidea</taxon>
        <taxon>Araneidae</taxon>
        <taxon>Caerostris</taxon>
    </lineage>
</organism>
<dbReference type="EMBL" id="BPLR01007139">
    <property type="protein sequence ID" value="GIY14743.1"/>
    <property type="molecule type" value="Genomic_DNA"/>
</dbReference>
<evidence type="ECO:0000313" key="2">
    <source>
        <dbReference type="EMBL" id="GIY14743.1"/>
    </source>
</evidence>
<dbReference type="Proteomes" id="UP001054945">
    <property type="component" value="Unassembled WGS sequence"/>
</dbReference>
<evidence type="ECO:0000256" key="1">
    <source>
        <dbReference type="SAM" id="MobiDB-lite"/>
    </source>
</evidence>
<evidence type="ECO:0000313" key="3">
    <source>
        <dbReference type="Proteomes" id="UP001054945"/>
    </source>
</evidence>
<accession>A0AAV4QYL4</accession>
<dbReference type="AlphaFoldDB" id="A0AAV4QYL4"/>
<feature type="region of interest" description="Disordered" evidence="1">
    <location>
        <begin position="1"/>
        <end position="60"/>
    </location>
</feature>
<proteinExistence type="predicted"/>